<proteinExistence type="predicted"/>
<accession>A0A2V4C605</accession>
<reference evidence="1 2" key="1">
    <citation type="submission" date="2018-05" db="EMBL/GenBank/DDBJ databases">
        <title>Flavobacterium sp. strain IMCC34758, incomplete genome.</title>
        <authorList>
            <person name="Joung Y."/>
        </authorList>
    </citation>
    <scope>NUCLEOTIDE SEQUENCE [LARGE SCALE GENOMIC DNA]</scope>
    <source>
        <strain evidence="1 2">IMCC34758</strain>
    </source>
</reference>
<dbReference type="EMBL" id="QJHL01000001">
    <property type="protein sequence ID" value="PXY46417.1"/>
    <property type="molecule type" value="Genomic_DNA"/>
</dbReference>
<evidence type="ECO:0000313" key="2">
    <source>
        <dbReference type="Proteomes" id="UP000247681"/>
    </source>
</evidence>
<comment type="caution">
    <text evidence="1">The sequence shown here is derived from an EMBL/GenBank/DDBJ whole genome shotgun (WGS) entry which is preliminary data.</text>
</comment>
<gene>
    <name evidence="1" type="ORF">DMB68_04350</name>
</gene>
<dbReference type="RefSeq" id="WP_110345425.1">
    <property type="nucleotide sequence ID" value="NZ_QJHL01000001.1"/>
</dbReference>
<protein>
    <submittedName>
        <fullName evidence="1">Uncharacterized protein</fullName>
    </submittedName>
</protein>
<organism evidence="1 2">
    <name type="scientific">Flavobacterium hydrophilum</name>
    <dbReference type="NCBI Taxonomy" id="2211445"/>
    <lineage>
        <taxon>Bacteria</taxon>
        <taxon>Pseudomonadati</taxon>
        <taxon>Bacteroidota</taxon>
        <taxon>Flavobacteriia</taxon>
        <taxon>Flavobacteriales</taxon>
        <taxon>Flavobacteriaceae</taxon>
        <taxon>Flavobacterium</taxon>
    </lineage>
</organism>
<sequence>MSHEKNVCYFLLLSLTVCCSFDLDLTINITGSAEKTSCLPQKDSLSTIIAVPKDIDHSEESHRRDRDWEILTGS</sequence>
<name>A0A2V4C605_9FLAO</name>
<keyword evidence="2" id="KW-1185">Reference proteome</keyword>
<evidence type="ECO:0000313" key="1">
    <source>
        <dbReference type="EMBL" id="PXY46417.1"/>
    </source>
</evidence>
<dbReference type="Proteomes" id="UP000247681">
    <property type="component" value="Unassembled WGS sequence"/>
</dbReference>
<dbReference type="AlphaFoldDB" id="A0A2V4C605"/>